<feature type="domain" description="N-acetyltransferase" evidence="4">
    <location>
        <begin position="18"/>
        <end position="177"/>
    </location>
</feature>
<dbReference type="PROSITE" id="PS51186">
    <property type="entry name" value="GNAT"/>
    <property type="match status" value="1"/>
</dbReference>
<feature type="region of interest" description="Disordered" evidence="3">
    <location>
        <begin position="177"/>
        <end position="207"/>
    </location>
</feature>
<dbReference type="EMBL" id="JACBZA010000001">
    <property type="protein sequence ID" value="NYH87145.1"/>
    <property type="molecule type" value="Genomic_DNA"/>
</dbReference>
<dbReference type="EMBL" id="FOOI01000013">
    <property type="protein sequence ID" value="SFH16001.1"/>
    <property type="molecule type" value="Genomic_DNA"/>
</dbReference>
<dbReference type="STRING" id="504797.SAMN05421678_11326"/>
<keyword evidence="6" id="KW-0689">Ribosomal protein</keyword>
<dbReference type="PANTHER" id="PTHR43420:SF47">
    <property type="entry name" value="N-ACETYLTRANSFERASE DOMAIN-CONTAINING PROTEIN"/>
    <property type="match status" value="1"/>
</dbReference>
<evidence type="ECO:0000313" key="5">
    <source>
        <dbReference type="EMBL" id="NYH87145.1"/>
    </source>
</evidence>
<evidence type="ECO:0000256" key="1">
    <source>
        <dbReference type="ARBA" id="ARBA00022679"/>
    </source>
</evidence>
<evidence type="ECO:0000256" key="2">
    <source>
        <dbReference type="ARBA" id="ARBA00023315"/>
    </source>
</evidence>
<dbReference type="OrthoDB" id="9802340at2"/>
<dbReference type="SUPFAM" id="SSF55729">
    <property type="entry name" value="Acyl-CoA N-acyltransferases (Nat)"/>
    <property type="match status" value="1"/>
</dbReference>
<keyword evidence="1" id="KW-0808">Transferase</keyword>
<dbReference type="InterPro" id="IPR016181">
    <property type="entry name" value="Acyl_CoA_acyltransferase"/>
</dbReference>
<dbReference type="InterPro" id="IPR050680">
    <property type="entry name" value="YpeA/RimI_acetyltransf"/>
</dbReference>
<evidence type="ECO:0000313" key="7">
    <source>
        <dbReference type="Proteomes" id="UP000199052"/>
    </source>
</evidence>
<keyword evidence="6" id="KW-0687">Ribonucleoprotein</keyword>
<dbReference type="PANTHER" id="PTHR43420">
    <property type="entry name" value="ACETYLTRANSFERASE"/>
    <property type="match status" value="1"/>
</dbReference>
<reference evidence="6 7" key="1">
    <citation type="submission" date="2016-10" db="EMBL/GenBank/DDBJ databases">
        <authorList>
            <person name="de Groot N.N."/>
        </authorList>
    </citation>
    <scope>NUCLEOTIDE SEQUENCE [LARGE SCALE GENOMIC DNA]</scope>
    <source>
        <strain evidence="6 7">CPCC 202808</strain>
    </source>
</reference>
<gene>
    <name evidence="5" type="ORF">FHR37_005996</name>
    <name evidence="6" type="ORF">SAMN05421678_11326</name>
</gene>
<protein>
    <submittedName>
        <fullName evidence="5 6">Ribosomal protein S18 acetylase RimI</fullName>
    </submittedName>
</protein>
<proteinExistence type="predicted"/>
<reference evidence="5 8" key="2">
    <citation type="submission" date="2020-07" db="EMBL/GenBank/DDBJ databases">
        <title>Sequencing the genomes of 1000 actinobacteria strains.</title>
        <authorList>
            <person name="Klenk H.-P."/>
        </authorList>
    </citation>
    <scope>NUCLEOTIDE SEQUENCE [LARGE SCALE GENOMIC DNA]</scope>
    <source>
        <strain evidence="5 8">DSM 45117</strain>
    </source>
</reference>
<dbReference type="Gene3D" id="3.40.630.30">
    <property type="match status" value="1"/>
</dbReference>
<keyword evidence="8" id="KW-1185">Reference proteome</keyword>
<dbReference type="GO" id="GO:0005840">
    <property type="term" value="C:ribosome"/>
    <property type="evidence" value="ECO:0007669"/>
    <property type="project" value="UniProtKB-KW"/>
</dbReference>
<dbReference type="Pfam" id="PF00583">
    <property type="entry name" value="Acetyltransf_1"/>
    <property type="match status" value="1"/>
</dbReference>
<organism evidence="6 7">
    <name type="scientific">Actinopolymorpha cephalotaxi</name>
    <dbReference type="NCBI Taxonomy" id="504797"/>
    <lineage>
        <taxon>Bacteria</taxon>
        <taxon>Bacillati</taxon>
        <taxon>Actinomycetota</taxon>
        <taxon>Actinomycetes</taxon>
        <taxon>Propionibacteriales</taxon>
        <taxon>Actinopolymorphaceae</taxon>
        <taxon>Actinopolymorpha</taxon>
    </lineage>
</organism>
<sequence>MNDVAWQAGAVQHDPTRLTVRPARAEDDAALLAIDGASWTPTSGFPSLQGETRTSFFDDRNTPDLHLVAVSNGSLAGYVRITPMVPFPEGAHVLGIYGFAVTPAARGQGVGSALLLAAQGYARGRGARKLSLRVFGTNTTARRLYERHGFVVEGTLRAAFLIDGEYVDDVWMSKFLDPEDDPGDADGPGDPTGTASAVTPAEARPSS</sequence>
<dbReference type="RefSeq" id="WP_092885974.1">
    <property type="nucleotide sequence ID" value="NZ_FOOI01000013.1"/>
</dbReference>
<dbReference type="InterPro" id="IPR000182">
    <property type="entry name" value="GNAT_dom"/>
</dbReference>
<accession>A0A1I2XV55</accession>
<keyword evidence="2" id="KW-0012">Acyltransferase</keyword>
<dbReference type="Proteomes" id="UP000199052">
    <property type="component" value="Unassembled WGS sequence"/>
</dbReference>
<evidence type="ECO:0000259" key="4">
    <source>
        <dbReference type="PROSITE" id="PS51186"/>
    </source>
</evidence>
<dbReference type="Proteomes" id="UP000533017">
    <property type="component" value="Unassembled WGS sequence"/>
</dbReference>
<dbReference type="AlphaFoldDB" id="A0A1I2XV55"/>
<name>A0A1I2XV55_9ACTN</name>
<dbReference type="CDD" id="cd04301">
    <property type="entry name" value="NAT_SF"/>
    <property type="match status" value="1"/>
</dbReference>
<evidence type="ECO:0000256" key="3">
    <source>
        <dbReference type="SAM" id="MobiDB-lite"/>
    </source>
</evidence>
<evidence type="ECO:0000313" key="6">
    <source>
        <dbReference type="EMBL" id="SFH16001.1"/>
    </source>
</evidence>
<dbReference type="GO" id="GO:0016747">
    <property type="term" value="F:acyltransferase activity, transferring groups other than amino-acyl groups"/>
    <property type="evidence" value="ECO:0007669"/>
    <property type="project" value="InterPro"/>
</dbReference>
<evidence type="ECO:0000313" key="8">
    <source>
        <dbReference type="Proteomes" id="UP000533017"/>
    </source>
</evidence>